<dbReference type="InterPro" id="IPR008979">
    <property type="entry name" value="Galactose-bd-like_sf"/>
</dbReference>
<dbReference type="Pfam" id="PF22422">
    <property type="entry name" value="MGH1-like_GH"/>
    <property type="match status" value="1"/>
</dbReference>
<evidence type="ECO:0000259" key="1">
    <source>
        <dbReference type="PROSITE" id="PS51175"/>
    </source>
</evidence>
<accession>A0A840EFC9</accession>
<dbReference type="SUPFAM" id="SSF49785">
    <property type="entry name" value="Galactose-binding domain-like"/>
    <property type="match status" value="1"/>
</dbReference>
<reference evidence="2 3" key="1">
    <citation type="submission" date="2020-08" db="EMBL/GenBank/DDBJ databases">
        <title>Genomic Encyclopedia of Type Strains, Phase IV (KMG-IV): sequencing the most valuable type-strain genomes for metagenomic binning, comparative biology and taxonomic classification.</title>
        <authorList>
            <person name="Goeker M."/>
        </authorList>
    </citation>
    <scope>NUCLEOTIDE SEQUENCE [LARGE SCALE GENOMIC DNA]</scope>
    <source>
        <strain evidence="2 3">DSM 105137</strain>
    </source>
</reference>
<protein>
    <recommendedName>
        <fullName evidence="1">CBM6 domain-containing protein</fullName>
    </recommendedName>
</protein>
<dbReference type="SUPFAM" id="SSF48208">
    <property type="entry name" value="Six-hairpin glycosidases"/>
    <property type="match status" value="1"/>
</dbReference>
<dbReference type="Gene3D" id="1.50.10.10">
    <property type="match status" value="1"/>
</dbReference>
<evidence type="ECO:0000313" key="2">
    <source>
        <dbReference type="EMBL" id="MBB4080509.1"/>
    </source>
</evidence>
<dbReference type="GO" id="GO:0005975">
    <property type="term" value="P:carbohydrate metabolic process"/>
    <property type="evidence" value="ECO:0007669"/>
    <property type="project" value="InterPro"/>
</dbReference>
<organism evidence="2 3">
    <name type="scientific">Neolewinella aquimaris</name>
    <dbReference type="NCBI Taxonomy" id="1835722"/>
    <lineage>
        <taxon>Bacteria</taxon>
        <taxon>Pseudomonadati</taxon>
        <taxon>Bacteroidota</taxon>
        <taxon>Saprospiria</taxon>
        <taxon>Saprospirales</taxon>
        <taxon>Lewinellaceae</taxon>
        <taxon>Neolewinella</taxon>
    </lineage>
</organism>
<dbReference type="RefSeq" id="WP_183496745.1">
    <property type="nucleotide sequence ID" value="NZ_JACIFF010000008.1"/>
</dbReference>
<name>A0A840EFC9_9BACT</name>
<dbReference type="InterPro" id="IPR012341">
    <property type="entry name" value="6hp_glycosidase-like_sf"/>
</dbReference>
<feature type="domain" description="CBM6" evidence="1">
    <location>
        <begin position="586"/>
        <end position="722"/>
    </location>
</feature>
<dbReference type="Gene3D" id="2.60.420.10">
    <property type="entry name" value="Maltose phosphorylase, domain 3"/>
    <property type="match status" value="1"/>
</dbReference>
<dbReference type="AlphaFoldDB" id="A0A840EFC9"/>
<evidence type="ECO:0000313" key="3">
    <source>
        <dbReference type="Proteomes" id="UP000576209"/>
    </source>
</evidence>
<dbReference type="InterPro" id="IPR005084">
    <property type="entry name" value="CBM6"/>
</dbReference>
<dbReference type="EMBL" id="JACIFF010000008">
    <property type="protein sequence ID" value="MBB4080509.1"/>
    <property type="molecule type" value="Genomic_DNA"/>
</dbReference>
<dbReference type="InterPro" id="IPR008928">
    <property type="entry name" value="6-hairpin_glycosidase_sf"/>
</dbReference>
<proteinExistence type="predicted"/>
<dbReference type="PROSITE" id="PS51175">
    <property type="entry name" value="CBM6"/>
    <property type="match status" value="1"/>
</dbReference>
<gene>
    <name evidence="2" type="ORF">GGR28_003143</name>
</gene>
<comment type="caution">
    <text evidence="2">The sequence shown here is derived from an EMBL/GenBank/DDBJ whole genome shotgun (WGS) entry which is preliminary data.</text>
</comment>
<keyword evidence="3" id="KW-1185">Reference proteome</keyword>
<dbReference type="Proteomes" id="UP000576209">
    <property type="component" value="Unassembled WGS sequence"/>
</dbReference>
<dbReference type="InterPro" id="IPR054491">
    <property type="entry name" value="MGH1-like_GH"/>
</dbReference>
<dbReference type="GO" id="GO:0030246">
    <property type="term" value="F:carbohydrate binding"/>
    <property type="evidence" value="ECO:0007669"/>
    <property type="project" value="InterPro"/>
</dbReference>
<dbReference type="Gene3D" id="2.60.120.260">
    <property type="entry name" value="Galactose-binding domain-like"/>
    <property type="match status" value="1"/>
</dbReference>
<sequence length="724" mass="80518">MPPPLFTSTYYTLHANRIEQGETYAEALSAAHLRSNYGETIREDRDPATEWKLAEDVPPGPMYTSDHPLVDALFNLARQEAHRNVEPDGTLRTGAKWSGVWTRDVSYSALLAMAIHDPAAVMASLRSKVRRGRIVQDTGTGGAWPVSSDRTTWVLAAWEVYRVTGDRDWLEEVFPTVRDTLTDDAKTLPDPRTGLYRGESSFLDWREQTYPRWMDSADIYESLCLGTNAVHYRAHDILVRMGQELGRSTGDTAEVAATIKQAMNDRLWLLDKGYYGQFLYGRDELLVSPRFEALGEALCVLFGIADSEQAASIMERSPHTPFGVSCIYPQIPDMPPYHNNAIWPFVQAYWNWAAARTGNGAALEHGLGALYRTAALALSNYENLVCENGGIVGTEVNSHRMLWSIAGNLAMAYRVFLGMEFRADGLYFHPTVPRSFAGKRTLSGFRYRGATLDITVHGHGRRIRTVTIDGDPAEMAFIGGGATGHHVIDIQLDNHDLPYRTITEVRNQSSLPTLWAGRVGDVLQWTRVLGASHYHVYRNGELLADTTDNRFRVTLGTFASYQVAAVDEFGHEAFASEPVAITPVVHVYQAEAYAPASGFPSENYTGKGFIRLSLHENREIDFSIEVPAAGTYLLDVRFANGSGPINTDNKCAIRSLTVNGNYAGAVVFPQRGAGDWSNWGHTNAHRVTLREGPNTVRLYFADWNHNMDGEVNVALLDYLRLTKA</sequence>